<evidence type="ECO:0000256" key="5">
    <source>
        <dbReference type="ARBA" id="ARBA00023136"/>
    </source>
</evidence>
<evidence type="ECO:0000256" key="1">
    <source>
        <dbReference type="ARBA" id="ARBA00004651"/>
    </source>
</evidence>
<protein>
    <submittedName>
        <fullName evidence="8">PilC family type IV fimbrial assembly protein</fullName>
    </submittedName>
</protein>
<feature type="transmembrane region" description="Helical" evidence="6">
    <location>
        <begin position="30"/>
        <end position="53"/>
    </location>
</feature>
<comment type="caution">
    <text evidence="8">The sequence shown here is derived from an EMBL/GenBank/DDBJ whole genome shotgun (WGS) entry which is preliminary data.</text>
</comment>
<dbReference type="Pfam" id="PF00482">
    <property type="entry name" value="T2SSF"/>
    <property type="match status" value="1"/>
</dbReference>
<dbReference type="Proteomes" id="UP000094023">
    <property type="component" value="Unassembled WGS sequence"/>
</dbReference>
<feature type="domain" description="Type II secretion system protein GspF" evidence="7">
    <location>
        <begin position="5"/>
        <end position="49"/>
    </location>
</feature>
<evidence type="ECO:0000256" key="2">
    <source>
        <dbReference type="ARBA" id="ARBA00022475"/>
    </source>
</evidence>
<name>A0A198GD38_9GAMM</name>
<dbReference type="InterPro" id="IPR018076">
    <property type="entry name" value="T2SS_GspF_dom"/>
</dbReference>
<comment type="subcellular location">
    <subcellularLocation>
        <location evidence="1">Cell membrane</location>
        <topology evidence="1">Multi-pass membrane protein</topology>
    </subcellularLocation>
</comment>
<evidence type="ECO:0000256" key="4">
    <source>
        <dbReference type="ARBA" id="ARBA00022989"/>
    </source>
</evidence>
<evidence type="ECO:0000256" key="3">
    <source>
        <dbReference type="ARBA" id="ARBA00022692"/>
    </source>
</evidence>
<reference evidence="8 9" key="1">
    <citation type="submission" date="2016-04" db="EMBL/GenBank/DDBJ databases">
        <title>ATOL: Assembling a taxonomically balanced genome-scale reconstruction of the evolutionary history of the Enterobacteriaceae.</title>
        <authorList>
            <person name="Plunkett G.III."/>
            <person name="Neeno-Eckwall E.C."/>
            <person name="Glasner J.D."/>
            <person name="Perna N.T."/>
        </authorList>
    </citation>
    <scope>NUCLEOTIDE SEQUENCE [LARGE SCALE GENOMIC DNA]</scope>
    <source>
        <strain evidence="8 9">ATCC 19692</strain>
    </source>
</reference>
<organism evidence="8 9">
    <name type="scientific">Proteus myxofaciens ATCC 19692</name>
    <dbReference type="NCBI Taxonomy" id="1354337"/>
    <lineage>
        <taxon>Bacteria</taxon>
        <taxon>Pseudomonadati</taxon>
        <taxon>Pseudomonadota</taxon>
        <taxon>Gammaproteobacteria</taxon>
        <taxon>Enterobacterales</taxon>
        <taxon>Morganellaceae</taxon>
        <taxon>Proteus</taxon>
    </lineage>
</organism>
<gene>
    <name evidence="8" type="ORF">M983_0896</name>
</gene>
<dbReference type="AlphaFoldDB" id="A0A198GD38"/>
<keyword evidence="9" id="KW-1185">Reference proteome</keyword>
<keyword evidence="5 6" id="KW-0472">Membrane</keyword>
<sequence>MLFFCQQLSDWFRYQLEDNLNTLSTWLEPILMAIIALIIGTLVIAMYLPVLYLGDTIQ</sequence>
<dbReference type="GO" id="GO:0005886">
    <property type="term" value="C:plasma membrane"/>
    <property type="evidence" value="ECO:0007669"/>
    <property type="project" value="UniProtKB-SubCell"/>
</dbReference>
<keyword evidence="4 6" id="KW-1133">Transmembrane helix</keyword>
<proteinExistence type="predicted"/>
<evidence type="ECO:0000313" key="9">
    <source>
        <dbReference type="Proteomes" id="UP000094023"/>
    </source>
</evidence>
<evidence type="ECO:0000313" key="8">
    <source>
        <dbReference type="EMBL" id="OAT34825.1"/>
    </source>
</evidence>
<dbReference type="EMBL" id="LXEN01000039">
    <property type="protein sequence ID" value="OAT34825.1"/>
    <property type="molecule type" value="Genomic_DNA"/>
</dbReference>
<accession>A0A198GD38</accession>
<keyword evidence="2" id="KW-1003">Cell membrane</keyword>
<evidence type="ECO:0000256" key="6">
    <source>
        <dbReference type="SAM" id="Phobius"/>
    </source>
</evidence>
<evidence type="ECO:0000259" key="7">
    <source>
        <dbReference type="Pfam" id="PF00482"/>
    </source>
</evidence>
<keyword evidence="3 6" id="KW-0812">Transmembrane</keyword>
<dbReference type="STRING" id="1354337.M983_0896"/>